<sequence>MPNKYGYPLMPLQGFGAYTLSAATNDDFDFVYRLKRIAYREYVEQTWGWDDQFQTKFHKNSFAEGNTKIIRAGDQPIGSVDVKEGDASIFISGLYLLPDYQSQGIGTKIMRDLIKEAEEKKKRLELEVLKVNIRAQKLYLRLGFKMEERDKEKYFMYKDQK</sequence>
<proteinExistence type="predicted"/>
<protein>
    <recommendedName>
        <fullName evidence="4">N-acetyltransferase domain-containing protein</fullName>
    </recommendedName>
</protein>
<dbReference type="InterPro" id="IPR051556">
    <property type="entry name" value="N-term/lysine_N-AcTrnsfr"/>
</dbReference>
<keyword evidence="2" id="KW-0012">Acyltransferase</keyword>
<evidence type="ECO:0000256" key="2">
    <source>
        <dbReference type="ARBA" id="ARBA00023315"/>
    </source>
</evidence>
<dbReference type="GO" id="GO:0016747">
    <property type="term" value="F:acyltransferase activity, transferring groups other than amino-acyl groups"/>
    <property type="evidence" value="ECO:0007669"/>
    <property type="project" value="InterPro"/>
</dbReference>
<dbReference type="RefSeq" id="WP_147204222.1">
    <property type="nucleotide sequence ID" value="NZ_BJYT01000009.1"/>
</dbReference>
<reference evidence="5 6" key="1">
    <citation type="submission" date="2019-07" db="EMBL/GenBank/DDBJ databases">
        <title>Whole genome shotgun sequence of Segetibacter aerophilus NBRC 106135.</title>
        <authorList>
            <person name="Hosoyama A."/>
            <person name="Uohara A."/>
            <person name="Ohji S."/>
            <person name="Ichikawa N."/>
        </authorList>
    </citation>
    <scope>NUCLEOTIDE SEQUENCE [LARGE SCALE GENOMIC DNA]</scope>
    <source>
        <strain evidence="5 6">NBRC 106135</strain>
    </source>
</reference>
<dbReference type="Proteomes" id="UP000321513">
    <property type="component" value="Unassembled WGS sequence"/>
</dbReference>
<evidence type="ECO:0000256" key="1">
    <source>
        <dbReference type="ARBA" id="ARBA00022679"/>
    </source>
</evidence>
<accession>A0A512BDR7</accession>
<keyword evidence="1" id="KW-0808">Transferase</keyword>
<dbReference type="InterPro" id="IPR000182">
    <property type="entry name" value="GNAT_dom"/>
</dbReference>
<dbReference type="PROSITE" id="PS51186">
    <property type="entry name" value="GNAT"/>
    <property type="match status" value="1"/>
</dbReference>
<dbReference type="SUPFAM" id="SSF55729">
    <property type="entry name" value="Acyl-CoA N-acyltransferases (Nat)"/>
    <property type="match status" value="1"/>
</dbReference>
<dbReference type="Gene3D" id="3.40.630.30">
    <property type="match status" value="1"/>
</dbReference>
<dbReference type="EMBL" id="BJYT01000009">
    <property type="protein sequence ID" value="GEO10112.1"/>
    <property type="molecule type" value="Genomic_DNA"/>
</dbReference>
<dbReference type="AlphaFoldDB" id="A0A512BDR7"/>
<evidence type="ECO:0000259" key="4">
    <source>
        <dbReference type="PROSITE" id="PS51186"/>
    </source>
</evidence>
<evidence type="ECO:0000313" key="6">
    <source>
        <dbReference type="Proteomes" id="UP000321513"/>
    </source>
</evidence>
<dbReference type="PANTHER" id="PTHR42919:SF8">
    <property type="entry name" value="N-ALPHA-ACETYLTRANSFERASE 50"/>
    <property type="match status" value="1"/>
</dbReference>
<dbReference type="OrthoDB" id="7585366at2"/>
<evidence type="ECO:0000313" key="5">
    <source>
        <dbReference type="EMBL" id="GEO10112.1"/>
    </source>
</evidence>
<dbReference type="CDD" id="cd04301">
    <property type="entry name" value="NAT_SF"/>
    <property type="match status" value="1"/>
</dbReference>
<keyword evidence="3" id="KW-0175">Coiled coil</keyword>
<dbReference type="PANTHER" id="PTHR42919">
    <property type="entry name" value="N-ALPHA-ACETYLTRANSFERASE"/>
    <property type="match status" value="1"/>
</dbReference>
<dbReference type="Pfam" id="PF00583">
    <property type="entry name" value="Acetyltransf_1"/>
    <property type="match status" value="1"/>
</dbReference>
<dbReference type="InterPro" id="IPR016181">
    <property type="entry name" value="Acyl_CoA_acyltransferase"/>
</dbReference>
<evidence type="ECO:0000256" key="3">
    <source>
        <dbReference type="SAM" id="Coils"/>
    </source>
</evidence>
<feature type="domain" description="N-acetyltransferase" evidence="4">
    <location>
        <begin position="18"/>
        <end position="161"/>
    </location>
</feature>
<feature type="coiled-coil region" evidence="3">
    <location>
        <begin position="107"/>
        <end position="134"/>
    </location>
</feature>
<keyword evidence="6" id="KW-1185">Reference proteome</keyword>
<organism evidence="5 6">
    <name type="scientific">Segetibacter aerophilus</name>
    <dbReference type="NCBI Taxonomy" id="670293"/>
    <lineage>
        <taxon>Bacteria</taxon>
        <taxon>Pseudomonadati</taxon>
        <taxon>Bacteroidota</taxon>
        <taxon>Chitinophagia</taxon>
        <taxon>Chitinophagales</taxon>
        <taxon>Chitinophagaceae</taxon>
        <taxon>Segetibacter</taxon>
    </lineage>
</organism>
<comment type="caution">
    <text evidence="5">The sequence shown here is derived from an EMBL/GenBank/DDBJ whole genome shotgun (WGS) entry which is preliminary data.</text>
</comment>
<name>A0A512BDR7_9BACT</name>
<gene>
    <name evidence="5" type="ORF">SAE01_26080</name>
</gene>